<dbReference type="Pfam" id="PF07728">
    <property type="entry name" value="AAA_5"/>
    <property type="match status" value="1"/>
</dbReference>
<dbReference type="InterPro" id="IPR050764">
    <property type="entry name" value="CbbQ/NirQ/NorQ/GpvN"/>
</dbReference>
<dbReference type="Proteomes" id="UP000177515">
    <property type="component" value="Plasmid unnamed1"/>
</dbReference>
<accession>A0A1D9IGB0</accession>
<organism evidence="2 3">
    <name type="scientific">Cupriavidus malaysiensis</name>
    <dbReference type="NCBI Taxonomy" id="367825"/>
    <lineage>
        <taxon>Bacteria</taxon>
        <taxon>Pseudomonadati</taxon>
        <taxon>Pseudomonadota</taxon>
        <taxon>Betaproteobacteria</taxon>
        <taxon>Burkholderiales</taxon>
        <taxon>Burkholderiaceae</taxon>
        <taxon>Cupriavidus</taxon>
    </lineage>
</organism>
<protein>
    <recommendedName>
        <fullName evidence="1">AAA+ ATPase domain-containing protein</fullName>
    </recommendedName>
</protein>
<dbReference type="CDD" id="cd00009">
    <property type="entry name" value="AAA"/>
    <property type="match status" value="1"/>
</dbReference>
<dbReference type="InterPro" id="IPR027417">
    <property type="entry name" value="P-loop_NTPase"/>
</dbReference>
<dbReference type="SUPFAM" id="SSF52540">
    <property type="entry name" value="P-loop containing nucleoside triphosphate hydrolases"/>
    <property type="match status" value="1"/>
</dbReference>
<dbReference type="InterPro" id="IPR003593">
    <property type="entry name" value="AAA+_ATPase"/>
</dbReference>
<dbReference type="PANTHER" id="PTHR42759">
    <property type="entry name" value="MOXR FAMILY PROTEIN"/>
    <property type="match status" value="1"/>
</dbReference>
<dbReference type="Gene3D" id="3.40.50.300">
    <property type="entry name" value="P-loop containing nucleotide triphosphate hydrolases"/>
    <property type="match status" value="1"/>
</dbReference>
<dbReference type="InterPro" id="IPR011704">
    <property type="entry name" value="ATPase_dyneun-rel_AAA"/>
</dbReference>
<dbReference type="EMBL" id="CP017756">
    <property type="protein sequence ID" value="AOZ11111.1"/>
    <property type="molecule type" value="Genomic_DNA"/>
</dbReference>
<keyword evidence="3" id="KW-1185">Reference proteome</keyword>
<feature type="domain" description="AAA+ ATPase" evidence="1">
    <location>
        <begin position="68"/>
        <end position="210"/>
    </location>
</feature>
<dbReference type="SMART" id="SM00382">
    <property type="entry name" value="AAA"/>
    <property type="match status" value="1"/>
</dbReference>
<evidence type="ECO:0000313" key="3">
    <source>
        <dbReference type="Proteomes" id="UP000177515"/>
    </source>
</evidence>
<geneLocation type="plasmid" evidence="2 3">
    <name>unnamed1</name>
</geneLocation>
<evidence type="ECO:0000313" key="2">
    <source>
        <dbReference type="EMBL" id="AOZ11111.1"/>
    </source>
</evidence>
<keyword evidence="2" id="KW-0614">Plasmid</keyword>
<reference evidence="2 3" key="1">
    <citation type="submission" date="2016-10" db="EMBL/GenBank/DDBJ databases">
        <title>Complete genome sequences of three Cupriavidus strains isolated from various Malaysian environments.</title>
        <authorList>
            <person name="Abdullah A.A.-A."/>
            <person name="Shafie N.A.H."/>
            <person name="Lau N.S."/>
        </authorList>
    </citation>
    <scope>NUCLEOTIDE SEQUENCE [LARGE SCALE GENOMIC DNA]</scope>
    <source>
        <strain evidence="2 3">USMAA1020</strain>
        <plasmid evidence="2 3">unnamed1</plasmid>
    </source>
</reference>
<evidence type="ECO:0000259" key="1">
    <source>
        <dbReference type="SMART" id="SM00382"/>
    </source>
</evidence>
<dbReference type="PANTHER" id="PTHR42759:SF1">
    <property type="entry name" value="MAGNESIUM-CHELATASE SUBUNIT CHLD"/>
    <property type="match status" value="1"/>
</dbReference>
<proteinExistence type="predicted"/>
<sequence>MSGTMQAETTLVSLGDLFGLEAIRGLRYGVPPRPTQQDIEDLVPTPDPAYVFTLDEVRRLILWEGGEVGRNLMIGGPTGCGKSSLIEQFCARLNRPLYRFACHGGMLFTDLTGQMTIRADGSTGFVYGPLPRAMREGAVLLLDEGNMAPPKVVGALNTVLDDGPLFLPETGELIQPSPRFRVVATGNAISHGMDAVHYRGTERQNIAYLLRYLQFQTSYKTATEEAAILHRAVPGLPGKVIGLIAEFAHEVRSGFLEGSSPVPVPTRVTRKWAAVLHTRAKALRNDPVNEMLFGLKFVLTDGLQADHAKAIEGTLSRMIDKLTLTDEDFKTGVGIPATIPAQEDPTMELVVLLNPNRGGKNEIRVWVLGSCDRTGKTFTASAGITPFTPFVPKEDISRQDAMIALQQKLNQRGYVHCLDVKLGPSVGIEAARRATDAFTKAVAGAKPVAVSSPAVRDIVSALCKASGTQVELVMN</sequence>
<gene>
    <name evidence="2" type="ORF">BKK80_34695</name>
</gene>
<name>A0A1D9IGB0_9BURK</name>